<sequence length="394" mass="45002">MNQLLGQCLGLISGRNWRAVRGAMKAPFQRNRVASQVENFQRLVEQHFADLHAQSEGNLANGFLHPVNDLAMLPFRIIAEMFYGRLPPELVKSLEDLVPVRTHIFNNHVIRGGLHRFSWARFLPTPANAELARFKSSWKQFNKMALAYALQERGPPPPIVAMYDAIAMGNINEDQLLQTLDESLFANLDVTIGGLSWVPVFLAAYQHDQDRLRTEIDAACSHEKNIKEFNSYLSESHSTFLACCTLESSRLRPLAAFTVPQAAPTPRRIDVAPGLAYVIPAGTSFVVDTYALNVRNEAWAPDNEKYRPDRFFNNTDKDTRPRRYLFWRFGFGPRQCLGRYAADLMIRMTVAHLVRNYHLDLLPSEKSTDCNTWSRSQESWITHPDLKLRCVQRT</sequence>
<dbReference type="GO" id="GO:0004497">
    <property type="term" value="F:monooxygenase activity"/>
    <property type="evidence" value="ECO:0007669"/>
    <property type="project" value="UniProtKB-KW"/>
</dbReference>
<name>A0AAE0CX98_COLKA</name>
<dbReference type="PANTHER" id="PTHR24305">
    <property type="entry name" value="CYTOCHROME P450"/>
    <property type="match status" value="1"/>
</dbReference>
<keyword evidence="5 6" id="KW-0408">Iron</keyword>
<evidence type="ECO:0000256" key="1">
    <source>
        <dbReference type="ARBA" id="ARBA00001971"/>
    </source>
</evidence>
<dbReference type="InterPro" id="IPR001128">
    <property type="entry name" value="Cyt_P450"/>
</dbReference>
<dbReference type="InterPro" id="IPR050121">
    <property type="entry name" value="Cytochrome_P450_monoxygenase"/>
</dbReference>
<dbReference type="PRINTS" id="PR00463">
    <property type="entry name" value="EP450I"/>
</dbReference>
<protein>
    <submittedName>
        <fullName evidence="8">Cytochrome p450 oxidoreductase</fullName>
    </submittedName>
</protein>
<dbReference type="SUPFAM" id="SSF48264">
    <property type="entry name" value="Cytochrome P450"/>
    <property type="match status" value="1"/>
</dbReference>
<evidence type="ECO:0000313" key="8">
    <source>
        <dbReference type="EMBL" id="KAK2729272.1"/>
    </source>
</evidence>
<keyword evidence="9" id="KW-1185">Reference proteome</keyword>
<dbReference type="InterPro" id="IPR036396">
    <property type="entry name" value="Cyt_P450_sf"/>
</dbReference>
<dbReference type="GO" id="GO:0020037">
    <property type="term" value="F:heme binding"/>
    <property type="evidence" value="ECO:0007669"/>
    <property type="project" value="InterPro"/>
</dbReference>
<keyword evidence="7" id="KW-0503">Monooxygenase</keyword>
<feature type="binding site" description="axial binding residue" evidence="6">
    <location>
        <position position="336"/>
    </location>
    <ligand>
        <name>heme</name>
        <dbReference type="ChEBI" id="CHEBI:30413"/>
    </ligand>
    <ligandPart>
        <name>Fe</name>
        <dbReference type="ChEBI" id="CHEBI:18248"/>
    </ligandPart>
</feature>
<evidence type="ECO:0000256" key="2">
    <source>
        <dbReference type="ARBA" id="ARBA00022617"/>
    </source>
</evidence>
<dbReference type="InterPro" id="IPR017972">
    <property type="entry name" value="Cyt_P450_CS"/>
</dbReference>
<dbReference type="InterPro" id="IPR002401">
    <property type="entry name" value="Cyt_P450_E_grp-I"/>
</dbReference>
<dbReference type="GO" id="GO:0016705">
    <property type="term" value="F:oxidoreductase activity, acting on paired donors, with incorporation or reduction of molecular oxygen"/>
    <property type="evidence" value="ECO:0007669"/>
    <property type="project" value="InterPro"/>
</dbReference>
<comment type="caution">
    <text evidence="8">The sequence shown here is derived from an EMBL/GenBank/DDBJ whole genome shotgun (WGS) entry which is preliminary data.</text>
</comment>
<dbReference type="GO" id="GO:0005506">
    <property type="term" value="F:iron ion binding"/>
    <property type="evidence" value="ECO:0007669"/>
    <property type="project" value="InterPro"/>
</dbReference>
<evidence type="ECO:0000256" key="4">
    <source>
        <dbReference type="ARBA" id="ARBA00023002"/>
    </source>
</evidence>
<evidence type="ECO:0000256" key="3">
    <source>
        <dbReference type="ARBA" id="ARBA00022723"/>
    </source>
</evidence>
<keyword evidence="4 7" id="KW-0560">Oxidoreductase</keyword>
<evidence type="ECO:0000256" key="5">
    <source>
        <dbReference type="ARBA" id="ARBA00023004"/>
    </source>
</evidence>
<comment type="similarity">
    <text evidence="7">Belongs to the cytochrome P450 family.</text>
</comment>
<dbReference type="AlphaFoldDB" id="A0AAE0CX98"/>
<evidence type="ECO:0000313" key="9">
    <source>
        <dbReference type="Proteomes" id="UP001281614"/>
    </source>
</evidence>
<evidence type="ECO:0000256" key="6">
    <source>
        <dbReference type="PIRSR" id="PIRSR602401-1"/>
    </source>
</evidence>
<comment type="cofactor">
    <cofactor evidence="1 6">
        <name>heme</name>
        <dbReference type="ChEBI" id="CHEBI:30413"/>
    </cofactor>
</comment>
<organism evidence="8 9">
    <name type="scientific">Colletotrichum kahawae</name>
    <name type="common">Coffee berry disease fungus</name>
    <dbReference type="NCBI Taxonomy" id="34407"/>
    <lineage>
        <taxon>Eukaryota</taxon>
        <taxon>Fungi</taxon>
        <taxon>Dikarya</taxon>
        <taxon>Ascomycota</taxon>
        <taxon>Pezizomycotina</taxon>
        <taxon>Sordariomycetes</taxon>
        <taxon>Hypocreomycetidae</taxon>
        <taxon>Glomerellales</taxon>
        <taxon>Glomerellaceae</taxon>
        <taxon>Colletotrichum</taxon>
        <taxon>Colletotrichum gloeosporioides species complex</taxon>
    </lineage>
</organism>
<dbReference type="Pfam" id="PF00067">
    <property type="entry name" value="p450"/>
    <property type="match status" value="1"/>
</dbReference>
<dbReference type="Proteomes" id="UP001281614">
    <property type="component" value="Unassembled WGS sequence"/>
</dbReference>
<dbReference type="Gene3D" id="1.10.630.10">
    <property type="entry name" value="Cytochrome P450"/>
    <property type="match status" value="1"/>
</dbReference>
<keyword evidence="2 6" id="KW-0349">Heme</keyword>
<proteinExistence type="inferred from homology"/>
<dbReference type="GO" id="GO:0044550">
    <property type="term" value="P:secondary metabolite biosynthetic process"/>
    <property type="evidence" value="ECO:0007669"/>
    <property type="project" value="UniProtKB-ARBA"/>
</dbReference>
<keyword evidence="3 6" id="KW-0479">Metal-binding</keyword>
<dbReference type="EMBL" id="VYYT01000810">
    <property type="protein sequence ID" value="KAK2729272.1"/>
    <property type="molecule type" value="Genomic_DNA"/>
</dbReference>
<accession>A0AAE0CX98</accession>
<reference evidence="8" key="1">
    <citation type="submission" date="2023-02" db="EMBL/GenBank/DDBJ databases">
        <title>Colletotrichum kahawae CIFC_Que2 genome sequencing and assembly.</title>
        <authorList>
            <person name="Baroncelli R."/>
        </authorList>
    </citation>
    <scope>NUCLEOTIDE SEQUENCE</scope>
    <source>
        <strain evidence="8">CIFC_Que2</strain>
    </source>
</reference>
<dbReference type="PROSITE" id="PS00086">
    <property type="entry name" value="CYTOCHROME_P450"/>
    <property type="match status" value="1"/>
</dbReference>
<evidence type="ECO:0000256" key="7">
    <source>
        <dbReference type="RuleBase" id="RU000461"/>
    </source>
</evidence>
<gene>
    <name evidence="8" type="ORF">CKAH01_10360</name>
</gene>
<dbReference type="PANTHER" id="PTHR24305:SF235">
    <property type="entry name" value="CYTOCHROME P450 MONOOXYGENASE APDB-RELATED"/>
    <property type="match status" value="1"/>
</dbReference>